<keyword evidence="3" id="KW-0862">Zinc</keyword>
<accession>A0A916RPE6</accession>
<dbReference type="GO" id="GO:0008270">
    <property type="term" value="F:zinc ion binding"/>
    <property type="evidence" value="ECO:0007669"/>
    <property type="project" value="UniProtKB-KW"/>
</dbReference>
<dbReference type="AlphaFoldDB" id="A0A916RPE6"/>
<dbReference type="InterPro" id="IPR002694">
    <property type="entry name" value="Znf_CHC2"/>
</dbReference>
<evidence type="ECO:0000313" key="7">
    <source>
        <dbReference type="Proteomes" id="UP000596977"/>
    </source>
</evidence>
<proteinExistence type="predicted"/>
<evidence type="ECO:0000313" key="6">
    <source>
        <dbReference type="EMBL" id="GGA64790.1"/>
    </source>
</evidence>
<dbReference type="InterPro" id="IPR034154">
    <property type="entry name" value="TOPRIM_DnaG/twinkle"/>
</dbReference>
<dbReference type="SUPFAM" id="SSF52540">
    <property type="entry name" value="P-loop containing nucleoside triphosphate hydrolases"/>
    <property type="match status" value="1"/>
</dbReference>
<dbReference type="SMART" id="SM00400">
    <property type="entry name" value="ZnF_CHCC"/>
    <property type="match status" value="1"/>
</dbReference>
<dbReference type="InterPro" id="IPR050219">
    <property type="entry name" value="DnaG_primase"/>
</dbReference>
<dbReference type="CDD" id="cd01029">
    <property type="entry name" value="TOPRIM_primases"/>
    <property type="match status" value="1"/>
</dbReference>
<dbReference type="InterPro" id="IPR036977">
    <property type="entry name" value="DNA_primase_Znf_CHC2"/>
</dbReference>
<gene>
    <name evidence="6" type="ORF">GCM10011499_39080</name>
</gene>
<dbReference type="GO" id="GO:0005737">
    <property type="term" value="C:cytoplasm"/>
    <property type="evidence" value="ECO:0007669"/>
    <property type="project" value="TreeGrafter"/>
</dbReference>
<feature type="region of interest" description="Disordered" evidence="4">
    <location>
        <begin position="760"/>
        <end position="791"/>
    </location>
</feature>
<comment type="caution">
    <text evidence="6">The sequence shown here is derived from an EMBL/GenBank/DDBJ whole genome shotgun (WGS) entry which is preliminary data.</text>
</comment>
<dbReference type="EMBL" id="BMKB01000013">
    <property type="protein sequence ID" value="GGA64790.1"/>
    <property type="molecule type" value="Genomic_DNA"/>
</dbReference>
<dbReference type="GO" id="GO:0003899">
    <property type="term" value="F:DNA-directed RNA polymerase activity"/>
    <property type="evidence" value="ECO:0007669"/>
    <property type="project" value="InterPro"/>
</dbReference>
<dbReference type="Gene3D" id="3.40.1360.10">
    <property type="match status" value="1"/>
</dbReference>
<dbReference type="Proteomes" id="UP000596977">
    <property type="component" value="Unassembled WGS sequence"/>
</dbReference>
<reference evidence="6 7" key="1">
    <citation type="journal article" date="2014" name="Int. J. Syst. Evol. Microbiol.">
        <title>Complete genome sequence of Corynebacterium casei LMG S-19264T (=DSM 44701T), isolated from a smear-ripened cheese.</title>
        <authorList>
            <consortium name="US DOE Joint Genome Institute (JGI-PGF)"/>
            <person name="Walter F."/>
            <person name="Albersmeier A."/>
            <person name="Kalinowski J."/>
            <person name="Ruckert C."/>
        </authorList>
    </citation>
    <scope>NUCLEOTIDE SEQUENCE [LARGE SCALE GENOMIC DNA]</scope>
    <source>
        <strain evidence="6 7">CGMCC 1.15896</strain>
    </source>
</reference>
<dbReference type="PANTHER" id="PTHR30313:SF2">
    <property type="entry name" value="DNA PRIMASE"/>
    <property type="match status" value="1"/>
</dbReference>
<feature type="region of interest" description="Disordered" evidence="4">
    <location>
        <begin position="104"/>
        <end position="132"/>
    </location>
</feature>
<sequence>MAERFSEQFLDELRAAVRITDLVGNYVTWEQGKGRDGDKWACCPFHGENSPSFHATDDKQSYHCFGCGVSGDHFAFLTESQGMTFPEAVQTVAELAGIPMPEGMEVAKGPARAPEQPRAQKSQPQARAEREGRVPVKVYPYTDNDGNLLYEVVRFQIRLPDGSWAKTKDGKGTWKTFLHRRPSGLDDGSNVWGVKAGDYIRPGPGKDWSPWNQEKADKWPEHEARWFDAVETTIYRHPAVEIAIADGQPVVIIEGEKDADTVADLGMCGTTNSAGSKHWTDEHSANFKDADVVICLDNDEAGDRADTLAKSMKGIARRIRVLDFAEHVPNFPAKGDVTDWVEAGGTAEELQRIIDSLPDWKPKPPKSAFGAQTSNSIAKKPVIYDWLVKHLIERNGILIIAGESQAGKSFLVMDMGMKIARGIDYAGHRVKQGAVIHMAVEDGKGTELRHKGYRKHHGISPDADVPYVIMDPFANGGHGFSLMSDEQVDKFIAECLEWKEFYGSLEFIIIDTLSMATEGMDENSSGEASKVLGRVNRIREATGATVCIVHHMNAGGTRVRGSTAIVANVPNVIELKPMMTFPQNRKDEPRPILDGDKRPIRRARLAKNKNGAANISWALVLAEVELDERDEDGEPFKTMVCARPARRERDNEPKGKINSEDQRLVLEALNDALSDHGQDMPSGVRVGPQIKRCVSQKDFVAYVRQRMQFKAPEDEPEARMTELTALLKRTTTTLQNNGYMGRDNDKKIIWSLGKDKRAESYNAPLIDDPSPPALPDDVKREMEGSTDEPPF</sequence>
<keyword evidence="1" id="KW-0479">Metal-binding</keyword>
<evidence type="ECO:0000259" key="5">
    <source>
        <dbReference type="SMART" id="SM00400"/>
    </source>
</evidence>
<name>A0A916RPE6_9HYPH</name>
<evidence type="ECO:0000256" key="2">
    <source>
        <dbReference type="ARBA" id="ARBA00022771"/>
    </source>
</evidence>
<dbReference type="InterPro" id="IPR027417">
    <property type="entry name" value="P-loop_NTPase"/>
</dbReference>
<dbReference type="PANTHER" id="PTHR30313">
    <property type="entry name" value="DNA PRIMASE"/>
    <property type="match status" value="1"/>
</dbReference>
<dbReference type="GO" id="GO:0006269">
    <property type="term" value="P:DNA replication, synthesis of primer"/>
    <property type="evidence" value="ECO:0007669"/>
    <property type="project" value="TreeGrafter"/>
</dbReference>
<dbReference type="RefSeq" id="WP_164734882.1">
    <property type="nucleotide sequence ID" value="NZ_BMKB01000013.1"/>
</dbReference>
<dbReference type="GO" id="GO:0003677">
    <property type="term" value="F:DNA binding"/>
    <property type="evidence" value="ECO:0007669"/>
    <property type="project" value="InterPro"/>
</dbReference>
<evidence type="ECO:0000256" key="1">
    <source>
        <dbReference type="ARBA" id="ARBA00022723"/>
    </source>
</evidence>
<dbReference type="Gene3D" id="3.90.580.10">
    <property type="entry name" value="Zinc finger, CHC2-type domain"/>
    <property type="match status" value="1"/>
</dbReference>
<feature type="domain" description="Zinc finger CHC2-type" evidence="5">
    <location>
        <begin position="39"/>
        <end position="93"/>
    </location>
</feature>
<dbReference type="SUPFAM" id="SSF56731">
    <property type="entry name" value="DNA primase core"/>
    <property type="match status" value="1"/>
</dbReference>
<keyword evidence="7" id="KW-1185">Reference proteome</keyword>
<evidence type="ECO:0000256" key="3">
    <source>
        <dbReference type="ARBA" id="ARBA00022833"/>
    </source>
</evidence>
<evidence type="ECO:0000256" key="4">
    <source>
        <dbReference type="SAM" id="MobiDB-lite"/>
    </source>
</evidence>
<dbReference type="Gene3D" id="3.40.50.300">
    <property type="entry name" value="P-loop containing nucleotide triphosphate hydrolases"/>
    <property type="match status" value="1"/>
</dbReference>
<dbReference type="Pfam" id="PF01807">
    <property type="entry name" value="Zn_ribbon_DnaG"/>
    <property type="match status" value="1"/>
</dbReference>
<organism evidence="6 7">
    <name type="scientific">Pelagibacterium lentulum</name>
    <dbReference type="NCBI Taxonomy" id="2029865"/>
    <lineage>
        <taxon>Bacteria</taxon>
        <taxon>Pseudomonadati</taxon>
        <taxon>Pseudomonadota</taxon>
        <taxon>Alphaproteobacteria</taxon>
        <taxon>Hyphomicrobiales</taxon>
        <taxon>Devosiaceae</taxon>
        <taxon>Pelagibacterium</taxon>
    </lineage>
</organism>
<dbReference type="SUPFAM" id="SSF57783">
    <property type="entry name" value="Zinc beta-ribbon"/>
    <property type="match status" value="1"/>
</dbReference>
<keyword evidence="2" id="KW-0863">Zinc-finger</keyword>
<protein>
    <recommendedName>
        <fullName evidence="5">Zinc finger CHC2-type domain-containing protein</fullName>
    </recommendedName>
</protein>
<dbReference type="Pfam" id="PF13481">
    <property type="entry name" value="AAA_25"/>
    <property type="match status" value="1"/>
</dbReference>